<dbReference type="PATRIC" id="fig|1150625.3.peg.2198"/>
<gene>
    <name evidence="2" type="ORF">Q75_10315</name>
</gene>
<evidence type="ECO:0000313" key="2">
    <source>
        <dbReference type="EMBL" id="KUP06041.1"/>
    </source>
</evidence>
<keyword evidence="3" id="KW-1185">Reference proteome</keyword>
<comment type="caution">
    <text evidence="2">The sequence shown here is derived from an EMBL/GenBank/DDBJ whole genome shotgun (WGS) entry which is preliminary data.</text>
</comment>
<feature type="region of interest" description="Disordered" evidence="1">
    <location>
        <begin position="1"/>
        <end position="29"/>
    </location>
</feature>
<name>A0A147K7J9_9BACI</name>
<accession>A0A147K7J9</accession>
<proteinExistence type="predicted"/>
<organism evidence="2 3">
    <name type="scientific">Bacillus coahuilensis p1.1.43</name>
    <dbReference type="NCBI Taxonomy" id="1150625"/>
    <lineage>
        <taxon>Bacteria</taxon>
        <taxon>Bacillati</taxon>
        <taxon>Bacillota</taxon>
        <taxon>Bacilli</taxon>
        <taxon>Bacillales</taxon>
        <taxon>Bacillaceae</taxon>
        <taxon>Bacillus</taxon>
    </lineage>
</organism>
<dbReference type="RefSeq" id="WP_059351304.1">
    <property type="nucleotide sequence ID" value="NZ_LDYG01000031.1"/>
</dbReference>
<dbReference type="AlphaFoldDB" id="A0A147K7J9"/>
<evidence type="ECO:0000256" key="1">
    <source>
        <dbReference type="SAM" id="MobiDB-lite"/>
    </source>
</evidence>
<evidence type="ECO:0000313" key="3">
    <source>
        <dbReference type="Proteomes" id="UP000074108"/>
    </source>
</evidence>
<dbReference type="Proteomes" id="UP000074108">
    <property type="component" value="Unassembled WGS sequence"/>
</dbReference>
<dbReference type="EMBL" id="LDYG01000031">
    <property type="protein sequence ID" value="KUP06041.1"/>
    <property type="molecule type" value="Genomic_DNA"/>
</dbReference>
<sequence length="175" mass="19347">MKRRRPEAHQPLGAGAGQRKAEAARSGPTRVVGASRKALFAFWEVTTTLEGLAAGAGQRKAEAARSGPTRVVGASRKALFAFWEVTTTLEGLAAGAGHDEKRKHPGRGVWTGRLGIEIKEYNKNSTNRAFNLFFRIELLLFRAYSYLIRSIRYPIRAFNSQPTFPTPLPPQNQLL</sequence>
<protein>
    <submittedName>
        <fullName evidence="2">Uncharacterized protein</fullName>
    </submittedName>
</protein>
<reference evidence="2 3" key="1">
    <citation type="journal article" date="2016" name="Front. Microbiol.">
        <title>Microevolution Analysis of Bacillus coahuilensis Unveils Differences in Phosphorus Acquisition Strategies and Their Regulation.</title>
        <authorList>
            <person name="Gomez-Lunar Z."/>
            <person name="Hernandez-Gonzalez I."/>
            <person name="Rodriguez-Torres M.D."/>
            <person name="Souza V."/>
            <person name="Olmedo-Alvarez G."/>
        </authorList>
    </citation>
    <scope>NUCLEOTIDE SEQUENCE [LARGE SCALE GENOMIC DNA]</scope>
    <source>
        <strain evidence="3">p1.1.43</strain>
    </source>
</reference>